<accession>A0A0D6L964</accession>
<evidence type="ECO:0000313" key="1">
    <source>
        <dbReference type="EMBL" id="EPB68410.1"/>
    </source>
</evidence>
<name>A0A0D6L964_9BILA</name>
<reference evidence="1 2" key="1">
    <citation type="submission" date="2013-05" db="EMBL/GenBank/DDBJ databases">
        <title>Draft genome of the parasitic nematode Anyclostoma ceylanicum.</title>
        <authorList>
            <person name="Mitreva M."/>
        </authorList>
    </citation>
    <scope>NUCLEOTIDE SEQUENCE [LARGE SCALE GENOMIC DNA]</scope>
</reference>
<organism evidence="1 2">
    <name type="scientific">Ancylostoma ceylanicum</name>
    <dbReference type="NCBI Taxonomy" id="53326"/>
    <lineage>
        <taxon>Eukaryota</taxon>
        <taxon>Metazoa</taxon>
        <taxon>Ecdysozoa</taxon>
        <taxon>Nematoda</taxon>
        <taxon>Chromadorea</taxon>
        <taxon>Rhabditida</taxon>
        <taxon>Rhabditina</taxon>
        <taxon>Rhabditomorpha</taxon>
        <taxon>Strongyloidea</taxon>
        <taxon>Ancylostomatidae</taxon>
        <taxon>Ancylostomatinae</taxon>
        <taxon>Ancylostoma</taxon>
    </lineage>
</organism>
<dbReference type="Pfam" id="PF05380">
    <property type="entry name" value="Peptidase_A17"/>
    <property type="match status" value="1"/>
</dbReference>
<dbReference type="Proteomes" id="UP000054495">
    <property type="component" value="Unassembled WGS sequence"/>
</dbReference>
<dbReference type="EMBL" id="KE125442">
    <property type="protein sequence ID" value="EPB68410.1"/>
    <property type="molecule type" value="Genomic_DNA"/>
</dbReference>
<evidence type="ECO:0000313" key="2">
    <source>
        <dbReference type="Proteomes" id="UP000054495"/>
    </source>
</evidence>
<dbReference type="PANTHER" id="PTHR47331:SF6">
    <property type="entry name" value="DOUBLECORTIN DOMAIN-CONTAINING PROTEIN"/>
    <property type="match status" value="1"/>
</dbReference>
<gene>
    <name evidence="1" type="ORF">ANCCEY_12500</name>
</gene>
<proteinExistence type="predicted"/>
<protein>
    <recommendedName>
        <fullName evidence="3">Pao retrotransposon peptidase</fullName>
    </recommendedName>
</protein>
<sequence>MNLPNTCSSTKRCILSAIASVCDSMGWLTPLTLKEEQFFQHLWTQQYDWDTLLSEKDVEKRKQDQSETRNFSIDIPRKTAEKKTRGHHLVIFADASTTAMYMVAYLTLKGDSNLLMAESKLPKVDAEHTVPKLEMNAVWQQG</sequence>
<evidence type="ECO:0008006" key="3">
    <source>
        <dbReference type="Google" id="ProtNLM"/>
    </source>
</evidence>
<dbReference type="InterPro" id="IPR008042">
    <property type="entry name" value="Retrotrans_Pao"/>
</dbReference>
<dbReference type="AlphaFoldDB" id="A0A0D6L964"/>
<keyword evidence="2" id="KW-1185">Reference proteome</keyword>
<dbReference type="PANTHER" id="PTHR47331">
    <property type="entry name" value="PHD-TYPE DOMAIN-CONTAINING PROTEIN"/>
    <property type="match status" value="1"/>
</dbReference>